<reference evidence="16" key="1">
    <citation type="submission" date="2010-05" db="EMBL/GenBank/DDBJ databases">
        <title>The complete genome of Truepera radiovictris DSM 17093.</title>
        <authorList>
            <consortium name="US DOE Joint Genome Institute (JGI-PGF)"/>
            <person name="Lucas S."/>
            <person name="Copeland A."/>
            <person name="Lapidus A."/>
            <person name="Glavina del Rio T."/>
            <person name="Dalin E."/>
            <person name="Tice H."/>
            <person name="Bruce D."/>
            <person name="Goodwin L."/>
            <person name="Pitluck S."/>
            <person name="Kyrpides N."/>
            <person name="Mavromatis K."/>
            <person name="Ovchinnikova G."/>
            <person name="Munk A.C."/>
            <person name="Detter J.C."/>
            <person name="Han C."/>
            <person name="Tapia R."/>
            <person name="Land M."/>
            <person name="Hauser L."/>
            <person name="Markowitz V."/>
            <person name="Cheng J.-F."/>
            <person name="Hugenholtz P."/>
            <person name="Woyke T."/>
            <person name="Wu D."/>
            <person name="Tindall B."/>
            <person name="Pomrenke H.G."/>
            <person name="Brambilla E."/>
            <person name="Klenk H.-P."/>
            <person name="Eisen J.A."/>
        </authorList>
    </citation>
    <scope>NUCLEOTIDE SEQUENCE [LARGE SCALE GENOMIC DNA]</scope>
    <source>
        <strain evidence="16">DSM 17093 / CIP 108686 / LMG 22925 / RQ-24</strain>
    </source>
</reference>
<proteinExistence type="inferred from homology"/>
<dbReference type="STRING" id="649638.Trad_1352"/>
<dbReference type="AlphaFoldDB" id="D7CWW6"/>
<gene>
    <name evidence="13" type="primary">pheS</name>
    <name evidence="15" type="ordered locus">Trad_1352</name>
</gene>
<dbReference type="KEGG" id="tra:Trad_1352"/>
<name>D7CWW6_TRURR</name>
<organism evidence="15 16">
    <name type="scientific">Truepera radiovictrix (strain DSM 17093 / CIP 108686 / LMG 22925 / RQ-24)</name>
    <dbReference type="NCBI Taxonomy" id="649638"/>
    <lineage>
        <taxon>Bacteria</taxon>
        <taxon>Thermotogati</taxon>
        <taxon>Deinococcota</taxon>
        <taxon>Deinococci</taxon>
        <taxon>Trueperales</taxon>
        <taxon>Trueperaceae</taxon>
        <taxon>Truepera</taxon>
    </lineage>
</organism>
<evidence type="ECO:0000256" key="5">
    <source>
        <dbReference type="ARBA" id="ARBA00022598"/>
    </source>
</evidence>
<evidence type="ECO:0000256" key="11">
    <source>
        <dbReference type="ARBA" id="ARBA00023146"/>
    </source>
</evidence>
<keyword evidence="8 13" id="KW-0067">ATP-binding</keyword>
<evidence type="ECO:0000313" key="16">
    <source>
        <dbReference type="Proteomes" id="UP000000379"/>
    </source>
</evidence>
<feature type="domain" description="Aminoacyl-transfer RNA synthetases class-II family profile" evidence="14">
    <location>
        <begin position="121"/>
        <end position="349"/>
    </location>
</feature>
<evidence type="ECO:0000256" key="8">
    <source>
        <dbReference type="ARBA" id="ARBA00022840"/>
    </source>
</evidence>
<dbReference type="HAMAP" id="MF_00281">
    <property type="entry name" value="Phe_tRNA_synth_alpha1"/>
    <property type="match status" value="1"/>
</dbReference>
<dbReference type="SUPFAM" id="SSF55681">
    <property type="entry name" value="Class II aaRS and biotin synthetases"/>
    <property type="match status" value="1"/>
</dbReference>
<dbReference type="PANTHER" id="PTHR11538:SF41">
    <property type="entry name" value="PHENYLALANINE--TRNA LIGASE, MITOCHONDRIAL"/>
    <property type="match status" value="1"/>
</dbReference>
<dbReference type="CDD" id="cd00496">
    <property type="entry name" value="PheRS_alpha_core"/>
    <property type="match status" value="1"/>
</dbReference>
<comment type="similarity">
    <text evidence="2 13">Belongs to the class-II aminoacyl-tRNA synthetase family. Phe-tRNA synthetase alpha subunit type 1 subfamily.</text>
</comment>
<dbReference type="Pfam" id="PF02912">
    <property type="entry name" value="Phe_tRNA-synt_N"/>
    <property type="match status" value="1"/>
</dbReference>
<evidence type="ECO:0000256" key="10">
    <source>
        <dbReference type="ARBA" id="ARBA00022917"/>
    </source>
</evidence>
<feature type="binding site" evidence="13">
    <location>
        <position position="269"/>
    </location>
    <ligand>
        <name>Mg(2+)</name>
        <dbReference type="ChEBI" id="CHEBI:18420"/>
        <note>shared with beta subunit</note>
    </ligand>
</feature>
<keyword evidence="9 13" id="KW-0460">Magnesium</keyword>
<protein>
    <recommendedName>
        <fullName evidence="13">Phenylalanine--tRNA ligase alpha subunit</fullName>
        <ecNumber evidence="13">6.1.1.20</ecNumber>
    </recommendedName>
    <alternativeName>
        <fullName evidence="13">Phenylalanyl-tRNA synthetase alpha subunit</fullName>
        <shortName evidence="13">PheRS</shortName>
    </alternativeName>
</protein>
<dbReference type="InterPro" id="IPR006195">
    <property type="entry name" value="aa-tRNA-synth_II"/>
</dbReference>
<dbReference type="PANTHER" id="PTHR11538">
    <property type="entry name" value="PHENYLALANYL-TRNA SYNTHETASE"/>
    <property type="match status" value="1"/>
</dbReference>
<keyword evidence="6 13" id="KW-0479">Metal-binding</keyword>
<dbReference type="eggNOG" id="COG0016">
    <property type="taxonomic scope" value="Bacteria"/>
</dbReference>
<evidence type="ECO:0000256" key="6">
    <source>
        <dbReference type="ARBA" id="ARBA00022723"/>
    </source>
</evidence>
<dbReference type="InterPro" id="IPR022911">
    <property type="entry name" value="Phe_tRNA_ligase_alpha1_bac"/>
</dbReference>
<keyword evidence="11 13" id="KW-0030">Aminoacyl-tRNA synthetase</keyword>
<evidence type="ECO:0000256" key="9">
    <source>
        <dbReference type="ARBA" id="ARBA00022842"/>
    </source>
</evidence>
<evidence type="ECO:0000256" key="12">
    <source>
        <dbReference type="ARBA" id="ARBA00049255"/>
    </source>
</evidence>
<dbReference type="InterPro" id="IPR002319">
    <property type="entry name" value="Phenylalanyl-tRNA_Synthase"/>
</dbReference>
<dbReference type="GO" id="GO:0000287">
    <property type="term" value="F:magnesium ion binding"/>
    <property type="evidence" value="ECO:0007669"/>
    <property type="project" value="UniProtKB-UniRule"/>
</dbReference>
<dbReference type="EC" id="6.1.1.20" evidence="13"/>
<evidence type="ECO:0000256" key="13">
    <source>
        <dbReference type="HAMAP-Rule" id="MF_00281"/>
    </source>
</evidence>
<evidence type="ECO:0000256" key="3">
    <source>
        <dbReference type="ARBA" id="ARBA00011209"/>
    </source>
</evidence>
<comment type="catalytic activity">
    <reaction evidence="12 13">
        <text>tRNA(Phe) + L-phenylalanine + ATP = L-phenylalanyl-tRNA(Phe) + AMP + diphosphate + H(+)</text>
        <dbReference type="Rhea" id="RHEA:19413"/>
        <dbReference type="Rhea" id="RHEA-COMP:9668"/>
        <dbReference type="Rhea" id="RHEA-COMP:9699"/>
        <dbReference type="ChEBI" id="CHEBI:15378"/>
        <dbReference type="ChEBI" id="CHEBI:30616"/>
        <dbReference type="ChEBI" id="CHEBI:33019"/>
        <dbReference type="ChEBI" id="CHEBI:58095"/>
        <dbReference type="ChEBI" id="CHEBI:78442"/>
        <dbReference type="ChEBI" id="CHEBI:78531"/>
        <dbReference type="ChEBI" id="CHEBI:456215"/>
        <dbReference type="EC" id="6.1.1.20"/>
    </reaction>
</comment>
<evidence type="ECO:0000256" key="1">
    <source>
        <dbReference type="ARBA" id="ARBA00004496"/>
    </source>
</evidence>
<reference evidence="15 16" key="2">
    <citation type="journal article" date="2011" name="Stand. Genomic Sci.">
        <title>Complete genome sequence of Truepera radiovictrix type strain (RQ-24).</title>
        <authorList>
            <person name="Ivanova N."/>
            <person name="Rohde C."/>
            <person name="Munk C."/>
            <person name="Nolan M."/>
            <person name="Lucas S."/>
            <person name="Del Rio T.G."/>
            <person name="Tice H."/>
            <person name="Deshpande S."/>
            <person name="Cheng J.F."/>
            <person name="Tapia R."/>
            <person name="Han C."/>
            <person name="Goodwin L."/>
            <person name="Pitluck S."/>
            <person name="Liolios K."/>
            <person name="Mavromatis K."/>
            <person name="Mikhailova N."/>
            <person name="Pati A."/>
            <person name="Chen A."/>
            <person name="Palaniappan K."/>
            <person name="Land M."/>
            <person name="Hauser L."/>
            <person name="Chang Y.J."/>
            <person name="Jeffries C.D."/>
            <person name="Brambilla E."/>
            <person name="Rohde M."/>
            <person name="Goker M."/>
            <person name="Tindall B.J."/>
            <person name="Woyke T."/>
            <person name="Bristow J."/>
            <person name="Eisen J.A."/>
            <person name="Markowitz V."/>
            <person name="Hugenholtz P."/>
            <person name="Kyrpides N.C."/>
            <person name="Klenk H.P."/>
            <person name="Lapidus A."/>
        </authorList>
    </citation>
    <scope>NUCLEOTIDE SEQUENCE [LARGE SCALE GENOMIC DNA]</scope>
    <source>
        <strain evidence="16">DSM 17093 / CIP 108686 / LMG 22925 / RQ-24</strain>
    </source>
</reference>
<accession>D7CWW6</accession>
<evidence type="ECO:0000256" key="4">
    <source>
        <dbReference type="ARBA" id="ARBA00022490"/>
    </source>
</evidence>
<dbReference type="GO" id="GO:0000049">
    <property type="term" value="F:tRNA binding"/>
    <property type="evidence" value="ECO:0007669"/>
    <property type="project" value="InterPro"/>
</dbReference>
<dbReference type="InterPro" id="IPR045864">
    <property type="entry name" value="aa-tRNA-synth_II/BPL/LPL"/>
</dbReference>
<evidence type="ECO:0000313" key="15">
    <source>
        <dbReference type="EMBL" id="ADI14474.1"/>
    </source>
</evidence>
<dbReference type="HOGENOM" id="CLU_025086_0_1_0"/>
<evidence type="ECO:0000259" key="14">
    <source>
        <dbReference type="PROSITE" id="PS50862"/>
    </source>
</evidence>
<dbReference type="GO" id="GO:0006432">
    <property type="term" value="P:phenylalanyl-tRNA aminoacylation"/>
    <property type="evidence" value="ECO:0007669"/>
    <property type="project" value="UniProtKB-UniRule"/>
</dbReference>
<comment type="cofactor">
    <cofactor evidence="13">
        <name>Mg(2+)</name>
        <dbReference type="ChEBI" id="CHEBI:18420"/>
    </cofactor>
    <text evidence="13">Binds 2 magnesium ions per tetramer.</text>
</comment>
<sequence length="350" mass="38746">MPDVGRQGDAEAAPRGPEDLKALQKAALEEIASAADQAALQALRVKLLGKKGVLTAQLKGLGALSAEARKTRGAAVNETKRALEAAFAARREALEREALARQLLSERLDVTLPGVAFPVGGLHLLTRLTHRLLDVFRSLGYDVAVGPELETDDYNFRMLNFPDEHPARDTQDTFWTEDGRLLRTHTSPVQVRYMLAHRPPFKVVAPGRVFRNEAVDVTHEAMFHQLEALVVGERVTMADMHGAILSMARALFGPETKTRLQPTFFPFVEPGAEFAVWWTNPRTGRGEWLELGGCGMVHPNVFKAVGYENVTGFAFGFGLERLAMVSYGVPDVRYFFNGDLRVLRQFRGPL</sequence>
<evidence type="ECO:0000256" key="7">
    <source>
        <dbReference type="ARBA" id="ARBA00022741"/>
    </source>
</evidence>
<dbReference type="InterPro" id="IPR010978">
    <property type="entry name" value="tRNA-bd_arm"/>
</dbReference>
<dbReference type="PROSITE" id="PS50862">
    <property type="entry name" value="AA_TRNA_LIGASE_II"/>
    <property type="match status" value="1"/>
</dbReference>
<keyword evidence="5 13" id="KW-0436">Ligase</keyword>
<dbReference type="GO" id="GO:0004826">
    <property type="term" value="F:phenylalanine-tRNA ligase activity"/>
    <property type="evidence" value="ECO:0007669"/>
    <property type="project" value="UniProtKB-UniRule"/>
</dbReference>
<keyword evidence="4 13" id="KW-0963">Cytoplasm</keyword>
<comment type="subunit">
    <text evidence="3 13">Tetramer of two alpha and two beta subunits.</text>
</comment>
<keyword evidence="10 13" id="KW-0648">Protein biosynthesis</keyword>
<dbReference type="Pfam" id="PF01409">
    <property type="entry name" value="tRNA-synt_2d"/>
    <property type="match status" value="1"/>
</dbReference>
<keyword evidence="7 13" id="KW-0547">Nucleotide-binding</keyword>
<dbReference type="Proteomes" id="UP000000379">
    <property type="component" value="Chromosome"/>
</dbReference>
<dbReference type="InterPro" id="IPR004188">
    <property type="entry name" value="Phe-tRNA_ligase_II_N"/>
</dbReference>
<dbReference type="SUPFAM" id="SSF46589">
    <property type="entry name" value="tRNA-binding arm"/>
    <property type="match status" value="1"/>
</dbReference>
<dbReference type="GO" id="GO:0005737">
    <property type="term" value="C:cytoplasm"/>
    <property type="evidence" value="ECO:0007669"/>
    <property type="project" value="UniProtKB-SubCell"/>
</dbReference>
<dbReference type="Gene3D" id="3.30.930.10">
    <property type="entry name" value="Bira Bifunctional Protein, Domain 2"/>
    <property type="match status" value="1"/>
</dbReference>
<keyword evidence="16" id="KW-1185">Reference proteome</keyword>
<comment type="subcellular location">
    <subcellularLocation>
        <location evidence="1 13">Cytoplasm</location>
    </subcellularLocation>
</comment>
<evidence type="ECO:0000256" key="2">
    <source>
        <dbReference type="ARBA" id="ARBA00010207"/>
    </source>
</evidence>
<dbReference type="EMBL" id="CP002049">
    <property type="protein sequence ID" value="ADI14474.1"/>
    <property type="molecule type" value="Genomic_DNA"/>
</dbReference>
<dbReference type="GO" id="GO:0005524">
    <property type="term" value="F:ATP binding"/>
    <property type="evidence" value="ECO:0007669"/>
    <property type="project" value="UniProtKB-UniRule"/>
</dbReference>